<evidence type="ECO:0000259" key="6">
    <source>
        <dbReference type="Pfam" id="PF02465"/>
    </source>
</evidence>
<dbReference type="GO" id="GO:0071973">
    <property type="term" value="P:bacterial-type flagellum-dependent cell motility"/>
    <property type="evidence" value="ECO:0007669"/>
    <property type="project" value="TreeGrafter"/>
</dbReference>
<evidence type="ECO:0000256" key="3">
    <source>
        <dbReference type="ARBA" id="ARBA00023054"/>
    </source>
</evidence>
<evidence type="ECO:0000313" key="8">
    <source>
        <dbReference type="EMBL" id="KGR83808.1"/>
    </source>
</evidence>
<keyword evidence="5" id="KW-0964">Secreted</keyword>
<comment type="function">
    <text evidence="5">Required for morphogenesis and for the elongation of the flagellar filament by facilitating polymerization of the flagellin monomers at the tip of growing filament. Forms a capping structure, which prevents flagellin subunits (transported through the central channel of the flagellum) from leaking out without polymerization at the distal end.</text>
</comment>
<evidence type="ECO:0000256" key="5">
    <source>
        <dbReference type="RuleBase" id="RU362066"/>
    </source>
</evidence>
<dbReference type="OrthoDB" id="9776025at2"/>
<evidence type="ECO:0000256" key="1">
    <source>
        <dbReference type="ARBA" id="ARBA00009764"/>
    </source>
</evidence>
<dbReference type="EMBL" id="JPVP01000057">
    <property type="protein sequence ID" value="KGR83808.1"/>
    <property type="molecule type" value="Genomic_DNA"/>
</dbReference>
<comment type="similarity">
    <text evidence="1 5">Belongs to the FliD family.</text>
</comment>
<evidence type="ECO:0000259" key="7">
    <source>
        <dbReference type="Pfam" id="PF07195"/>
    </source>
</evidence>
<feature type="domain" description="Flagellar hook-associated protein 2 C-terminal" evidence="7">
    <location>
        <begin position="546"/>
        <end position="781"/>
    </location>
</feature>
<dbReference type="STRING" id="1220589.CD32_13985"/>
<dbReference type="PANTHER" id="PTHR30288:SF0">
    <property type="entry name" value="FLAGELLAR HOOK-ASSOCIATED PROTEIN 2"/>
    <property type="match status" value="1"/>
</dbReference>
<comment type="subunit">
    <text evidence="2 5">Homopentamer.</text>
</comment>
<comment type="caution">
    <text evidence="8">The sequence shown here is derived from an EMBL/GenBank/DDBJ whole genome shotgun (WGS) entry which is preliminary data.</text>
</comment>
<dbReference type="Pfam" id="PF07195">
    <property type="entry name" value="FliD_C"/>
    <property type="match status" value="1"/>
</dbReference>
<organism evidence="8 9">
    <name type="scientific">Lysinibacillus odysseyi 34hs-1 = NBRC 100172</name>
    <dbReference type="NCBI Taxonomy" id="1220589"/>
    <lineage>
        <taxon>Bacteria</taxon>
        <taxon>Bacillati</taxon>
        <taxon>Bacillota</taxon>
        <taxon>Bacilli</taxon>
        <taxon>Bacillales</taxon>
        <taxon>Bacillaceae</taxon>
        <taxon>Lysinibacillus</taxon>
    </lineage>
</organism>
<evidence type="ECO:0000313" key="9">
    <source>
        <dbReference type="Proteomes" id="UP000030437"/>
    </source>
</evidence>
<dbReference type="GO" id="GO:0009424">
    <property type="term" value="C:bacterial-type flagellum hook"/>
    <property type="evidence" value="ECO:0007669"/>
    <property type="project" value="UniProtKB-UniRule"/>
</dbReference>
<dbReference type="eggNOG" id="COG1345">
    <property type="taxonomic scope" value="Bacteria"/>
</dbReference>
<comment type="subcellular location">
    <subcellularLocation>
        <location evidence="5">Secreted</location>
    </subcellularLocation>
    <subcellularLocation>
        <location evidence="5">Bacterial flagellum</location>
    </subcellularLocation>
</comment>
<sequence>MVNRVGGLASGMDIDALVEKLMNAERAPLNKLYQNKQRYEWQRDAYRNINTKLKTFDTYIADNLMLKNLTSKTATSSNSAYVSAVATGTASGTLSIDGVSQLATAARGVGQQINATGSTKLSELGIGETSIELKAIQSDGNMATTATKIEFDPNTTTVDQLISKINSSNAGVSAIFEGGKVSITAKNTGDNKVGAEVQVTSGADVFNKLGFKSLTGQSGDLASGGTNAVFEVNGIATERTTNTFTINGYTLTLKETFNALTTIANKLEAAQKERDNAYASLYEDVKDKDGNIIKFSLENAVQNANNAYSPDIINAYQTKLTEVLGSSKLDETEQAVYTKFKNKDFLSKLSDQDIAQLGPFTVNPDATREEMLAAISSSLDDELSPELKEKLHTLSKEELIALSNLDSAQLTDLRTEVNREIKQNNYNTISKSFLNGLTSEEITAIQAIDFTKEDPYEGLTISDDLKTKLNGLSGAERTALDNLNEQDLKSFKELAAVQIPHDEKKSAKEAADAALAAGQTRLANAEATLKAAQEAAANPPTSTTIASVTMTSSNNVDDMMTKIKEFVNTYNGLIKDLSDQTKQTKYRDYAPLTNEQKEDMSENEIKLWEEKAKSGLLRNDALIRSGLADMRSLVYQSNPAITDSKYNTLYSIGITTSKNYNEGGTLQIDENKLRAALEADPDAVEKLFKNSEGKKEDTINGEKVDTRGYLEKLRESMKSFEVSIEKKAGRSSMTDAEYAIGKNLMDTENRIDTWKRKLEDIETRYWKQFTAMETAINKANQQSSMFMQGQ</sequence>
<reference evidence="8 9" key="1">
    <citation type="submission" date="2014-02" db="EMBL/GenBank/DDBJ databases">
        <title>Draft genome sequence of Lysinibacillus odysseyi NBRC 100172.</title>
        <authorList>
            <person name="Zhang F."/>
            <person name="Wang G."/>
            <person name="Zhang L."/>
        </authorList>
    </citation>
    <scope>NUCLEOTIDE SEQUENCE [LARGE SCALE GENOMIC DNA]</scope>
    <source>
        <strain evidence="8 9">NBRC 100172</strain>
    </source>
</reference>
<dbReference type="AlphaFoldDB" id="A0A0A3ILZ2"/>
<dbReference type="PANTHER" id="PTHR30288">
    <property type="entry name" value="FLAGELLAR CAP/ASSEMBLY PROTEIN FLID"/>
    <property type="match status" value="1"/>
</dbReference>
<proteinExistence type="inferred from homology"/>
<dbReference type="GO" id="GO:0005576">
    <property type="term" value="C:extracellular region"/>
    <property type="evidence" value="ECO:0007669"/>
    <property type="project" value="UniProtKB-SubCell"/>
</dbReference>
<name>A0A0A3ILZ2_9BACI</name>
<keyword evidence="3" id="KW-0175">Coiled coil</keyword>
<evidence type="ECO:0000256" key="4">
    <source>
        <dbReference type="ARBA" id="ARBA00023143"/>
    </source>
</evidence>
<dbReference type="GO" id="GO:0007155">
    <property type="term" value="P:cell adhesion"/>
    <property type="evidence" value="ECO:0007669"/>
    <property type="project" value="InterPro"/>
</dbReference>
<evidence type="ECO:0000256" key="2">
    <source>
        <dbReference type="ARBA" id="ARBA00011255"/>
    </source>
</evidence>
<dbReference type="InterPro" id="IPR040026">
    <property type="entry name" value="FliD"/>
</dbReference>
<accession>A0A0A3ILZ2</accession>
<dbReference type="GO" id="GO:0009421">
    <property type="term" value="C:bacterial-type flagellum filament cap"/>
    <property type="evidence" value="ECO:0007669"/>
    <property type="project" value="InterPro"/>
</dbReference>
<dbReference type="InterPro" id="IPR010809">
    <property type="entry name" value="FliD_C"/>
</dbReference>
<dbReference type="InterPro" id="IPR003481">
    <property type="entry name" value="FliD_N"/>
</dbReference>
<dbReference type="Proteomes" id="UP000030437">
    <property type="component" value="Unassembled WGS sequence"/>
</dbReference>
<keyword evidence="4 5" id="KW-0975">Bacterial flagellum</keyword>
<protein>
    <recommendedName>
        <fullName evidence="5">Flagellar hook-associated protein 2</fullName>
        <shortName evidence="5">HAP2</shortName>
    </recommendedName>
    <alternativeName>
        <fullName evidence="5">Flagellar cap protein</fullName>
    </alternativeName>
</protein>
<keyword evidence="9" id="KW-1185">Reference proteome</keyword>
<feature type="domain" description="Flagellar hook-associated protein 2 N-terminal" evidence="6">
    <location>
        <begin position="10"/>
        <end position="106"/>
    </location>
</feature>
<dbReference type="Pfam" id="PF02465">
    <property type="entry name" value="FliD_N"/>
    <property type="match status" value="1"/>
</dbReference>
<dbReference type="RefSeq" id="WP_036155669.1">
    <property type="nucleotide sequence ID" value="NZ_AVCX01000004.1"/>
</dbReference>
<gene>
    <name evidence="8" type="ORF">CD32_13985</name>
</gene>